<reference evidence="6 8" key="2">
    <citation type="journal article" date="2017" name="Front. Plant Sci.">
        <title>Gene Classification and Mining of Molecular Markers Useful in Red Clover (Trifolium pratense) Breeding.</title>
        <authorList>
            <person name="Istvanek J."/>
            <person name="Dluhosova J."/>
            <person name="Dluhos P."/>
            <person name="Patkova L."/>
            <person name="Nedelnik J."/>
            <person name="Repkova J."/>
        </authorList>
    </citation>
    <scope>NUCLEOTIDE SEQUENCE [LARGE SCALE GENOMIC DNA]</scope>
    <source>
        <strain evidence="8">cv. Tatra</strain>
        <tissue evidence="6">Young leaves</tissue>
    </source>
</reference>
<evidence type="ECO:0000259" key="5">
    <source>
        <dbReference type="Pfam" id="PF00150"/>
    </source>
</evidence>
<protein>
    <submittedName>
        <fullName evidence="6">Glucan 1,3-beta-glucosidase</fullName>
    </submittedName>
</protein>
<dbReference type="GO" id="GO:0004553">
    <property type="term" value="F:hydrolase activity, hydrolyzing O-glycosyl compounds"/>
    <property type="evidence" value="ECO:0007669"/>
    <property type="project" value="InterPro"/>
</dbReference>
<dbReference type="Proteomes" id="UP000236291">
    <property type="component" value="Unassembled WGS sequence"/>
</dbReference>
<dbReference type="GO" id="GO:0051015">
    <property type="term" value="F:actin filament binding"/>
    <property type="evidence" value="ECO:0007669"/>
    <property type="project" value="InterPro"/>
</dbReference>
<dbReference type="EMBL" id="ASHM01091699">
    <property type="protein sequence ID" value="PNX63906.1"/>
    <property type="molecule type" value="Genomic_DNA"/>
</dbReference>
<dbReference type="AlphaFoldDB" id="A0A2K3KC88"/>
<evidence type="ECO:0000313" key="8">
    <source>
        <dbReference type="Proteomes" id="UP000236291"/>
    </source>
</evidence>
<evidence type="ECO:0000256" key="4">
    <source>
        <dbReference type="RuleBase" id="RU361153"/>
    </source>
</evidence>
<dbReference type="GO" id="GO:0051017">
    <property type="term" value="P:actin filament bundle assembly"/>
    <property type="evidence" value="ECO:0007669"/>
    <property type="project" value="TreeGrafter"/>
</dbReference>
<organism evidence="6 8">
    <name type="scientific">Trifolium pratense</name>
    <name type="common">Red clover</name>
    <dbReference type="NCBI Taxonomy" id="57577"/>
    <lineage>
        <taxon>Eukaryota</taxon>
        <taxon>Viridiplantae</taxon>
        <taxon>Streptophyta</taxon>
        <taxon>Embryophyta</taxon>
        <taxon>Tracheophyta</taxon>
        <taxon>Spermatophyta</taxon>
        <taxon>Magnoliopsida</taxon>
        <taxon>eudicotyledons</taxon>
        <taxon>Gunneridae</taxon>
        <taxon>Pentapetalae</taxon>
        <taxon>rosids</taxon>
        <taxon>fabids</taxon>
        <taxon>Fabales</taxon>
        <taxon>Fabaceae</taxon>
        <taxon>Papilionoideae</taxon>
        <taxon>50 kb inversion clade</taxon>
        <taxon>NPAAA clade</taxon>
        <taxon>Hologalegina</taxon>
        <taxon>IRL clade</taxon>
        <taxon>Trifolieae</taxon>
        <taxon>Trifolium</taxon>
    </lineage>
</organism>
<dbReference type="Gene3D" id="3.20.20.80">
    <property type="entry name" value="Glycosidases"/>
    <property type="match status" value="1"/>
</dbReference>
<dbReference type="GO" id="GO:0016477">
    <property type="term" value="P:cell migration"/>
    <property type="evidence" value="ECO:0007669"/>
    <property type="project" value="TreeGrafter"/>
</dbReference>
<comment type="similarity">
    <text evidence="1 4">Belongs to the glycosyl hydrolase 5 (cellulase A) family.</text>
</comment>
<keyword evidence="3 4" id="KW-0326">Glycosidase</keyword>
<dbReference type="GO" id="GO:0015629">
    <property type="term" value="C:actin cytoskeleton"/>
    <property type="evidence" value="ECO:0007669"/>
    <property type="project" value="TreeGrafter"/>
</dbReference>
<evidence type="ECO:0000256" key="2">
    <source>
        <dbReference type="ARBA" id="ARBA00022801"/>
    </source>
</evidence>
<evidence type="ECO:0000256" key="1">
    <source>
        <dbReference type="ARBA" id="ARBA00005641"/>
    </source>
</evidence>
<dbReference type="SUPFAM" id="SSF51445">
    <property type="entry name" value="(Trans)glycosidases"/>
    <property type="match status" value="1"/>
</dbReference>
<gene>
    <name evidence="7" type="ORF">L195_g047426</name>
    <name evidence="6" type="ORF">L195_g053749</name>
</gene>
<reference evidence="6 8" key="1">
    <citation type="journal article" date="2014" name="Am. J. Bot.">
        <title>Genome assembly and annotation for red clover (Trifolium pratense; Fabaceae).</title>
        <authorList>
            <person name="Istvanek J."/>
            <person name="Jaros M."/>
            <person name="Krenek A."/>
            <person name="Repkova J."/>
        </authorList>
    </citation>
    <scope>NUCLEOTIDE SEQUENCE [LARGE SCALE GENOMIC DNA]</scope>
    <source>
        <strain evidence="8">cv. Tatra</strain>
        <tissue evidence="6">Young leaves</tissue>
    </source>
</reference>
<keyword evidence="2 4" id="KW-0378">Hydrolase</keyword>
<dbReference type="GO" id="GO:0007163">
    <property type="term" value="P:establishment or maintenance of cell polarity"/>
    <property type="evidence" value="ECO:0007669"/>
    <property type="project" value="TreeGrafter"/>
</dbReference>
<dbReference type="PANTHER" id="PTHR10551">
    <property type="entry name" value="FASCIN"/>
    <property type="match status" value="1"/>
</dbReference>
<sequence>VQSETSVTADYQGTSWEESDPSVFRMTIVRTLQGEYQLTNGLGPVKATQVLRDHWSSYITEQDFIFMSQNGLNAVRIPVGWWIAQNPTPKPFVEGSLAALDNAFTWAQNHGMKVIVDLHAVEGSQNGNDHSGTRDGFLEWGDSYIPQTVSVIDFLA</sequence>
<dbReference type="GO" id="GO:0005737">
    <property type="term" value="C:cytoplasm"/>
    <property type="evidence" value="ECO:0007669"/>
    <property type="project" value="TreeGrafter"/>
</dbReference>
<dbReference type="EMBL" id="ASHM01065737">
    <property type="protein sequence ID" value="PNX91296.1"/>
    <property type="molecule type" value="Genomic_DNA"/>
</dbReference>
<dbReference type="GO" id="GO:0000272">
    <property type="term" value="P:polysaccharide catabolic process"/>
    <property type="evidence" value="ECO:0007669"/>
    <property type="project" value="InterPro"/>
</dbReference>
<evidence type="ECO:0000313" key="6">
    <source>
        <dbReference type="EMBL" id="PNX63906.1"/>
    </source>
</evidence>
<evidence type="ECO:0000256" key="3">
    <source>
        <dbReference type="ARBA" id="ARBA00023295"/>
    </source>
</evidence>
<dbReference type="Pfam" id="PF00150">
    <property type="entry name" value="Cellulase"/>
    <property type="match status" value="1"/>
</dbReference>
<feature type="domain" description="Glycoside hydrolase family 5" evidence="5">
    <location>
        <begin position="52"/>
        <end position="130"/>
    </location>
</feature>
<dbReference type="InterPro" id="IPR010431">
    <property type="entry name" value="Fascin"/>
</dbReference>
<accession>A0A2K3KC88</accession>
<comment type="caution">
    <text evidence="6">The sequence shown here is derived from an EMBL/GenBank/DDBJ whole genome shotgun (WGS) entry which is preliminary data.</text>
</comment>
<evidence type="ECO:0000313" key="7">
    <source>
        <dbReference type="EMBL" id="PNX91296.1"/>
    </source>
</evidence>
<name>A0A2K3KC88_TRIPR</name>
<dbReference type="STRING" id="57577.A0A2K3KC88"/>
<proteinExistence type="inferred from homology"/>
<feature type="non-terminal residue" evidence="6">
    <location>
        <position position="156"/>
    </location>
</feature>
<dbReference type="InterPro" id="IPR017853">
    <property type="entry name" value="GH"/>
</dbReference>
<dbReference type="PANTHER" id="PTHR10551:SF37">
    <property type="entry name" value="GLYCOSIDE HYDROLASE FAMILY 5 PROTEIN"/>
    <property type="match status" value="1"/>
</dbReference>
<dbReference type="InterPro" id="IPR001547">
    <property type="entry name" value="Glyco_hydro_5"/>
</dbReference>
<feature type="non-terminal residue" evidence="6">
    <location>
        <position position="1"/>
    </location>
</feature>